<accession>W7TW16</accession>
<keyword evidence="7" id="KW-0732">Signal</keyword>
<dbReference type="GO" id="GO:0005737">
    <property type="term" value="C:cytoplasm"/>
    <property type="evidence" value="ECO:0007669"/>
    <property type="project" value="TreeGrafter"/>
</dbReference>
<dbReference type="OrthoDB" id="860at2759"/>
<evidence type="ECO:0000256" key="7">
    <source>
        <dbReference type="SAM" id="SignalP"/>
    </source>
</evidence>
<dbReference type="PANTHER" id="PTHR11266:SF121">
    <property type="entry name" value="OS09G0315000 PROTEIN"/>
    <property type="match status" value="1"/>
</dbReference>
<feature type="chain" id="PRO_5004903963" evidence="7">
    <location>
        <begin position="20"/>
        <end position="570"/>
    </location>
</feature>
<keyword evidence="9" id="KW-1185">Reference proteome</keyword>
<evidence type="ECO:0000256" key="6">
    <source>
        <dbReference type="SAM" id="MobiDB-lite"/>
    </source>
</evidence>
<proteinExistence type="inferred from homology"/>
<keyword evidence="5" id="KW-0472">Membrane</keyword>
<feature type="region of interest" description="Disordered" evidence="6">
    <location>
        <begin position="445"/>
        <end position="469"/>
    </location>
</feature>
<dbReference type="AlphaFoldDB" id="W7TW16"/>
<evidence type="ECO:0000256" key="3">
    <source>
        <dbReference type="ARBA" id="ARBA00022692"/>
    </source>
</evidence>
<name>W7TW16_9STRA</name>
<dbReference type="Pfam" id="PF04117">
    <property type="entry name" value="Mpv17_PMP22"/>
    <property type="match status" value="1"/>
</dbReference>
<evidence type="ECO:0000313" key="9">
    <source>
        <dbReference type="Proteomes" id="UP000019335"/>
    </source>
</evidence>
<feature type="compositionally biased region" description="Basic residues" evidence="6">
    <location>
        <begin position="501"/>
        <end position="510"/>
    </location>
</feature>
<evidence type="ECO:0000256" key="5">
    <source>
        <dbReference type="ARBA" id="ARBA00023136"/>
    </source>
</evidence>
<dbReference type="GO" id="GO:0016020">
    <property type="term" value="C:membrane"/>
    <property type="evidence" value="ECO:0007669"/>
    <property type="project" value="UniProtKB-SubCell"/>
</dbReference>
<evidence type="ECO:0000313" key="8">
    <source>
        <dbReference type="EMBL" id="EWM27713.1"/>
    </source>
</evidence>
<comment type="similarity">
    <text evidence="2">Belongs to the peroxisomal membrane protein PXMP2/4 family.</text>
</comment>
<feature type="region of interest" description="Disordered" evidence="6">
    <location>
        <begin position="355"/>
        <end position="393"/>
    </location>
</feature>
<feature type="compositionally biased region" description="Basic and acidic residues" evidence="6">
    <location>
        <begin position="511"/>
        <end position="520"/>
    </location>
</feature>
<keyword evidence="4" id="KW-1133">Transmembrane helix</keyword>
<dbReference type="PANTHER" id="PTHR11266">
    <property type="entry name" value="PEROXISOMAL MEMBRANE PROTEIN 2, PXMP2 MPV17"/>
    <property type="match status" value="1"/>
</dbReference>
<comment type="caution">
    <text evidence="8">The sequence shown here is derived from an EMBL/GenBank/DDBJ whole genome shotgun (WGS) entry which is preliminary data.</text>
</comment>
<dbReference type="EMBL" id="AZIL01000424">
    <property type="protein sequence ID" value="EWM27713.1"/>
    <property type="molecule type" value="Genomic_DNA"/>
</dbReference>
<organism evidence="8 9">
    <name type="scientific">Nannochloropsis gaditana</name>
    <dbReference type="NCBI Taxonomy" id="72520"/>
    <lineage>
        <taxon>Eukaryota</taxon>
        <taxon>Sar</taxon>
        <taxon>Stramenopiles</taxon>
        <taxon>Ochrophyta</taxon>
        <taxon>Eustigmatophyceae</taxon>
        <taxon>Eustigmatales</taxon>
        <taxon>Monodopsidaceae</taxon>
        <taxon>Nannochloropsis</taxon>
    </lineage>
</organism>
<sequence length="570" mass="63256">MARIVLSVLGLLGLLSIEAVVPAFAFTARGNHLLSGRRGVETGISRVLRRHLPALVPDFACRAVTLTRPRHDSPTLHVHQGSESSSSTVKEETIPIMDIPTALITNHFPTPNSNSSLISAALAFTEGEPVDKAIMAKWRNLVLLIAAAVYATSILITVDMESWRGWTIQEIMLRIPYDNWQEYEGGLSTHPIFVKTVINVVIYVIGDWMSQVGWGRTKNLLDFDLARTARNGLIGAMFGPLVHYYYDWSDYILPMEVPVNRVLKLLMDQSVYFVAKCSAYIALVGLLRGDTPAVVAQDVKERIQPVVFRGWRFWPLAHVVTYGVIPPRHRVLWVNMLDLLWSSILASLASKEGEEDASTASSPVPETGAALMNSSDWRGPTELEPAPPGASPAEFLVSTTEERRAEEEETVGRDLLAAVTAVAPDVNEHTLHVLPDQLVETRDALRPHSDGESGGSDMAIDPARNKSNESVNEEDWAQLIGVLCKFPMACKAFGLIGRKGRSRNANRARVPRGDSREVPHPHAHSCRGIELGLPILEKSDERCLRKKCIQNNKSKQFRTHFYFLSPFKRT</sequence>
<reference evidence="8 9" key="1">
    <citation type="journal article" date="2014" name="Mol. Plant">
        <title>Chromosome Scale Genome Assembly and Transcriptome Profiling of Nannochloropsis gaditana in Nitrogen Depletion.</title>
        <authorList>
            <person name="Corteggiani Carpinelli E."/>
            <person name="Telatin A."/>
            <person name="Vitulo N."/>
            <person name="Forcato C."/>
            <person name="D'Angelo M."/>
            <person name="Schiavon R."/>
            <person name="Vezzi A."/>
            <person name="Giacometti G.M."/>
            <person name="Morosinotto T."/>
            <person name="Valle G."/>
        </authorList>
    </citation>
    <scope>NUCLEOTIDE SEQUENCE [LARGE SCALE GENOMIC DNA]</scope>
    <source>
        <strain evidence="8 9">B-31</strain>
    </source>
</reference>
<dbReference type="Proteomes" id="UP000019335">
    <property type="component" value="Chromosome 6"/>
</dbReference>
<gene>
    <name evidence="8" type="ORF">Naga_100034g9</name>
</gene>
<feature type="signal peptide" evidence="7">
    <location>
        <begin position="1"/>
        <end position="19"/>
    </location>
</feature>
<dbReference type="InterPro" id="IPR007248">
    <property type="entry name" value="Mpv17_PMP22"/>
</dbReference>
<comment type="subcellular location">
    <subcellularLocation>
        <location evidence="1">Membrane</location>
        <topology evidence="1">Multi-pass membrane protein</topology>
    </subcellularLocation>
</comment>
<keyword evidence="3" id="KW-0812">Transmembrane</keyword>
<evidence type="ECO:0000256" key="1">
    <source>
        <dbReference type="ARBA" id="ARBA00004141"/>
    </source>
</evidence>
<evidence type="ECO:0000256" key="2">
    <source>
        <dbReference type="ARBA" id="ARBA00006824"/>
    </source>
</evidence>
<protein>
    <submittedName>
        <fullName evidence="8">Peroxisomal membrane 22 kDa (Mpv17 pmp22) family protein</fullName>
    </submittedName>
</protein>
<evidence type="ECO:0000256" key="4">
    <source>
        <dbReference type="ARBA" id="ARBA00022989"/>
    </source>
</evidence>
<feature type="region of interest" description="Disordered" evidence="6">
    <location>
        <begin position="501"/>
        <end position="523"/>
    </location>
</feature>